<evidence type="ECO:0000313" key="2">
    <source>
        <dbReference type="EMBL" id="THU53744.1"/>
    </source>
</evidence>
<proteinExistence type="predicted"/>
<organism evidence="2 3">
    <name type="scientific">Musa balbisiana</name>
    <name type="common">Banana</name>
    <dbReference type="NCBI Taxonomy" id="52838"/>
    <lineage>
        <taxon>Eukaryota</taxon>
        <taxon>Viridiplantae</taxon>
        <taxon>Streptophyta</taxon>
        <taxon>Embryophyta</taxon>
        <taxon>Tracheophyta</taxon>
        <taxon>Spermatophyta</taxon>
        <taxon>Magnoliopsida</taxon>
        <taxon>Liliopsida</taxon>
        <taxon>Zingiberales</taxon>
        <taxon>Musaceae</taxon>
        <taxon>Musa</taxon>
    </lineage>
</organism>
<evidence type="ECO:0000313" key="3">
    <source>
        <dbReference type="Proteomes" id="UP000317650"/>
    </source>
</evidence>
<accession>A0A4S8IZA0</accession>
<gene>
    <name evidence="2" type="ORF">C4D60_Mb10t17670</name>
</gene>
<dbReference type="EMBL" id="PYDT01000008">
    <property type="protein sequence ID" value="THU53744.1"/>
    <property type="molecule type" value="Genomic_DNA"/>
</dbReference>
<dbReference type="AlphaFoldDB" id="A0A4S8IZA0"/>
<sequence length="87" mass="9354">MGLERKRRRGGGRRERGDGEAKPAAKAPSAVVAFSFSTQCFPRPMLFGVLPLGLKSGDAGTEDGVFLKRTARSWVEPGWNAGPLQPI</sequence>
<reference evidence="2 3" key="1">
    <citation type="journal article" date="2019" name="Nat. Plants">
        <title>Genome sequencing of Musa balbisiana reveals subgenome evolution and function divergence in polyploid bananas.</title>
        <authorList>
            <person name="Yao X."/>
        </authorList>
    </citation>
    <scope>NUCLEOTIDE SEQUENCE [LARGE SCALE GENOMIC DNA]</scope>
    <source>
        <strain evidence="3">cv. DH-PKW</strain>
        <tissue evidence="2">Leaves</tissue>
    </source>
</reference>
<keyword evidence="3" id="KW-1185">Reference proteome</keyword>
<feature type="compositionally biased region" description="Basic residues" evidence="1">
    <location>
        <begin position="1"/>
        <end position="11"/>
    </location>
</feature>
<dbReference type="Proteomes" id="UP000317650">
    <property type="component" value="Chromosome 10"/>
</dbReference>
<feature type="compositionally biased region" description="Basic and acidic residues" evidence="1">
    <location>
        <begin position="12"/>
        <end position="23"/>
    </location>
</feature>
<feature type="region of interest" description="Disordered" evidence="1">
    <location>
        <begin position="1"/>
        <end position="25"/>
    </location>
</feature>
<name>A0A4S8IZA0_MUSBA</name>
<evidence type="ECO:0000256" key="1">
    <source>
        <dbReference type="SAM" id="MobiDB-lite"/>
    </source>
</evidence>
<protein>
    <submittedName>
        <fullName evidence="2">Uncharacterized protein</fullName>
    </submittedName>
</protein>
<comment type="caution">
    <text evidence="2">The sequence shown here is derived from an EMBL/GenBank/DDBJ whole genome shotgun (WGS) entry which is preliminary data.</text>
</comment>